<dbReference type="InterPro" id="IPR023696">
    <property type="entry name" value="Ureohydrolase_dom_sf"/>
</dbReference>
<keyword evidence="3" id="KW-1185">Reference proteome</keyword>
<evidence type="ECO:0000313" key="3">
    <source>
        <dbReference type="Proteomes" id="UP000567293"/>
    </source>
</evidence>
<dbReference type="AlphaFoldDB" id="A0A7V8SYR7"/>
<feature type="region of interest" description="Disordered" evidence="1">
    <location>
        <begin position="50"/>
        <end position="71"/>
    </location>
</feature>
<dbReference type="Proteomes" id="UP000567293">
    <property type="component" value="Unassembled WGS sequence"/>
</dbReference>
<name>A0A7V8SYR7_9BACT</name>
<gene>
    <name evidence="2" type="ORF">HRJ53_21810</name>
</gene>
<dbReference type="EMBL" id="JACDQQ010002100">
    <property type="protein sequence ID" value="MBA0087630.1"/>
    <property type="molecule type" value="Genomic_DNA"/>
</dbReference>
<feature type="compositionally biased region" description="Polar residues" evidence="1">
    <location>
        <begin position="52"/>
        <end position="71"/>
    </location>
</feature>
<sequence length="71" mass="7403">MRQALLEFAKHKNLLGLDIAQFNPDKDPDHGGAKKLVDLLAEILAARLQASEAPSTEASGATEVSSSGSTA</sequence>
<dbReference type="Gene3D" id="3.40.800.10">
    <property type="entry name" value="Ureohydrolase domain"/>
    <property type="match status" value="1"/>
</dbReference>
<evidence type="ECO:0000256" key="1">
    <source>
        <dbReference type="SAM" id="MobiDB-lite"/>
    </source>
</evidence>
<accession>A0A7V8SYR7</accession>
<proteinExistence type="predicted"/>
<dbReference type="SUPFAM" id="SSF52768">
    <property type="entry name" value="Arginase/deacetylase"/>
    <property type="match status" value="1"/>
</dbReference>
<evidence type="ECO:0008006" key="4">
    <source>
        <dbReference type="Google" id="ProtNLM"/>
    </source>
</evidence>
<protein>
    <recommendedName>
        <fullName evidence="4">Formimidoylglutamase</fullName>
    </recommendedName>
</protein>
<organism evidence="2 3">
    <name type="scientific">Candidatus Acidiferrum panamense</name>
    <dbReference type="NCBI Taxonomy" id="2741543"/>
    <lineage>
        <taxon>Bacteria</taxon>
        <taxon>Pseudomonadati</taxon>
        <taxon>Acidobacteriota</taxon>
        <taxon>Terriglobia</taxon>
        <taxon>Candidatus Acidiferrales</taxon>
        <taxon>Candidatus Acidiferrum</taxon>
    </lineage>
</organism>
<reference evidence="2" key="1">
    <citation type="submission" date="2020-06" db="EMBL/GenBank/DDBJ databases">
        <title>Legume-microbial interactions unlock mineral nutrients during tropical forest succession.</title>
        <authorList>
            <person name="Epihov D.Z."/>
        </authorList>
    </citation>
    <scope>NUCLEOTIDE SEQUENCE [LARGE SCALE GENOMIC DNA]</scope>
    <source>
        <strain evidence="2">Pan2503</strain>
    </source>
</reference>
<evidence type="ECO:0000313" key="2">
    <source>
        <dbReference type="EMBL" id="MBA0087630.1"/>
    </source>
</evidence>
<comment type="caution">
    <text evidence="2">The sequence shown here is derived from an EMBL/GenBank/DDBJ whole genome shotgun (WGS) entry which is preliminary data.</text>
</comment>